<geneLocation type="plasmid" evidence="1">
    <name>pJ349-116</name>
</geneLocation>
<protein>
    <submittedName>
        <fullName evidence="1">Uncharacterized protein</fullName>
    </submittedName>
</protein>
<sequence>MFARAHTDKGVRWRGRLLGPVRAVAELRTPWPCVVCDAFWLLS</sequence>
<keyword evidence="1" id="KW-0614">Plasmid</keyword>
<proteinExistence type="predicted"/>
<reference evidence="1" key="1">
    <citation type="submission" date="2012-01" db="EMBL/GenBank/DDBJ databases">
        <authorList>
            <person name="Summers A.O."/>
            <person name="Wireman J."/>
            <person name="Sale K."/>
        </authorList>
    </citation>
    <scope>NUCLEOTIDE SEQUENCE</scope>
    <source>
        <strain evidence="1">J3-49</strain>
        <plasmid evidence="1">pJ349-116</plasmid>
    </source>
</reference>
<name>I3W1P2_9MICC</name>
<organism evidence="1">
    <name type="scientific">Arthrobacter sp. J3.49</name>
    <dbReference type="NCBI Taxonomy" id="347213"/>
    <lineage>
        <taxon>Bacteria</taxon>
        <taxon>Bacillati</taxon>
        <taxon>Actinomycetota</taxon>
        <taxon>Actinomycetes</taxon>
        <taxon>Micrococcales</taxon>
        <taxon>Micrococcaceae</taxon>
        <taxon>Arthrobacter</taxon>
    </lineage>
</organism>
<evidence type="ECO:0000313" key="1">
    <source>
        <dbReference type="EMBL" id="AFK89519.1"/>
    </source>
</evidence>
<dbReference type="EMBL" id="JQ418530">
    <property type="protein sequence ID" value="AFK89519.1"/>
    <property type="molecule type" value="Genomic_DNA"/>
</dbReference>
<accession>I3W1P2</accession>
<dbReference type="AlphaFoldDB" id="I3W1P2"/>